<evidence type="ECO:0000313" key="4">
    <source>
        <dbReference type="EMBL" id="WMT03922.1"/>
    </source>
</evidence>
<dbReference type="EMBL" id="CP133568">
    <property type="protein sequence ID" value="WMT03922.1"/>
    <property type="molecule type" value="Genomic_DNA"/>
</dbReference>
<dbReference type="Gene3D" id="1.25.40.10">
    <property type="entry name" value="Tetratricopeptide repeat domain"/>
    <property type="match status" value="2"/>
</dbReference>
<dbReference type="InterPro" id="IPR016032">
    <property type="entry name" value="Sig_transdc_resp-reg_C-effctor"/>
</dbReference>
<feature type="domain" description="OmpR/PhoB-type" evidence="3">
    <location>
        <begin position="11"/>
        <end position="109"/>
    </location>
</feature>
<proteinExistence type="predicted"/>
<sequence length="1077" mass="116926">MITPEPSHPAPEHFRIGDWIVYPKHNAIVRGEERVALEPRTMEALEFLAYHAGEVVPAERLLAECWPNIGVGDNPVHKVVAHLRKAFGDQAGAPRYIETIRKRGYRLIAPVVLPSGYRGAAAPAAPGWPHGSPFRGLDAFGADDAGVFFGRDAAIASTLRALEAQWRSRTAFALLVGASGSGKTSLLRAGAAPRLAPPGTHALATLAVAQVPGRGPGAISFHAALAQALTRDMAPALLPGASQAEWLESLARSPKAAATQLRARLDAAAVRAGAPEHAVLALIVDQLEDFFAEGDDAAEQAHTVRTLAALARCGRVAVLAACRSSAYPALSEVPGLLALKHPDGHVDLAPPSAAEIAEMIRRPAQIAALSFESGDDGRLDDVLRDAAVAQPQCLPLLQHTLQQLYQRREQGGRLTFAAYRDIDGLDGALHQHAERAVAEVPAAAQRSLPRVLARLVRLSSSGERLGCVPAAMESFADPHERELIEALVRHRLLVDTVQDTRPAVIVAHEALLRAWPRAAAWLEESRDGLRLRARLAESAARWQSEGRRRDLLLPRGRRLDEARDLARRRPDLLDPAATTLIEHSVRRETRLTWLRRAAVGSVCALAAVAAAGGLLAHRARLQADQERARAQGLVEYMLGDLTERLERLGRLDLLDGAAQRILEDLRAPGQQSRDTRLNRSRVLRQIGKIRVARGAPDDARGALTESLALAAGLVEDSPASAEMLLNLGEASYWSGYLAFLRADYDTAQSHWQRYRRVAERAAALEPDRARAWIETSYALNTLGTLSRKRERHAEALALFERSEQYKRRALRFEPDNLRLRADLADSLSWSARTLDRLGRLDEAQRRYAQAIATIAQVRRQAPLDAEWMHREAILRSSDGQILASLQRTPDARAEFEAAAALLDRIGGEQPERSDWTRDRLACRLSAAELELHDGRGAAARAHLELADDALQALLAADASVQDLPRLRLRAALARARLEFADAGAKAARAPLAAAETLAGAAADPTAPLAQKDRVLRAQLRMLRAQIARSDDPAGADLALAEAARWLGDPAGDDRETADARRRLDALSAAREAVAAAR</sequence>
<evidence type="ECO:0000256" key="2">
    <source>
        <dbReference type="PROSITE-ProRule" id="PRU01091"/>
    </source>
</evidence>
<dbReference type="Proteomes" id="UP001229313">
    <property type="component" value="Chromosome"/>
</dbReference>
<feature type="DNA-binding region" description="OmpR/PhoB-type" evidence="2">
    <location>
        <begin position="11"/>
        <end position="109"/>
    </location>
</feature>
<reference evidence="4 5" key="1">
    <citation type="submission" date="2023-08" db="EMBL/GenBank/DDBJ databases">
        <title>The whole genome sequence of Lysobacter yananisis.</title>
        <authorList>
            <person name="Sun H."/>
        </authorList>
    </citation>
    <scope>NUCLEOTIDE SEQUENCE [LARGE SCALE GENOMIC DNA]</scope>
    <source>
        <strain evidence="4 5">SNNU513</strain>
    </source>
</reference>
<dbReference type="SUPFAM" id="SSF48452">
    <property type="entry name" value="TPR-like"/>
    <property type="match status" value="1"/>
</dbReference>
<dbReference type="Gene3D" id="1.10.10.10">
    <property type="entry name" value="Winged helix-like DNA-binding domain superfamily/Winged helix DNA-binding domain"/>
    <property type="match status" value="1"/>
</dbReference>
<evidence type="ECO:0000256" key="1">
    <source>
        <dbReference type="ARBA" id="ARBA00023125"/>
    </source>
</evidence>
<dbReference type="Gene3D" id="3.40.50.300">
    <property type="entry name" value="P-loop containing nucleotide triphosphate hydrolases"/>
    <property type="match status" value="1"/>
</dbReference>
<keyword evidence="1 2" id="KW-0238">DNA-binding</keyword>
<dbReference type="InterPro" id="IPR001867">
    <property type="entry name" value="OmpR/PhoB-type_DNA-bd"/>
</dbReference>
<dbReference type="PANTHER" id="PTHR47691:SF3">
    <property type="entry name" value="HTH-TYPE TRANSCRIPTIONAL REGULATOR RV0890C-RELATED"/>
    <property type="match status" value="1"/>
</dbReference>
<dbReference type="PANTHER" id="PTHR47691">
    <property type="entry name" value="REGULATOR-RELATED"/>
    <property type="match status" value="1"/>
</dbReference>
<evidence type="ECO:0000313" key="5">
    <source>
        <dbReference type="Proteomes" id="UP001229313"/>
    </source>
</evidence>
<gene>
    <name evidence="4" type="ORF">RDV84_03490</name>
</gene>
<organism evidence="4 5">
    <name type="scientific">Lysobacter yananisis</name>
    <dbReference type="NCBI Taxonomy" id="1003114"/>
    <lineage>
        <taxon>Bacteria</taxon>
        <taxon>Pseudomonadati</taxon>
        <taxon>Pseudomonadota</taxon>
        <taxon>Gammaproteobacteria</taxon>
        <taxon>Lysobacterales</taxon>
        <taxon>Lysobacteraceae</taxon>
        <taxon>Lysobacter</taxon>
    </lineage>
</organism>
<dbReference type="Pfam" id="PF20703">
    <property type="entry name" value="nSTAND1"/>
    <property type="match status" value="1"/>
</dbReference>
<dbReference type="SMART" id="SM00862">
    <property type="entry name" value="Trans_reg_C"/>
    <property type="match status" value="1"/>
</dbReference>
<name>A0ABY9PA21_9GAMM</name>
<dbReference type="CDD" id="cd00383">
    <property type="entry name" value="trans_reg_C"/>
    <property type="match status" value="1"/>
</dbReference>
<dbReference type="SUPFAM" id="SSF52540">
    <property type="entry name" value="P-loop containing nucleoside triphosphate hydrolases"/>
    <property type="match status" value="1"/>
</dbReference>
<dbReference type="PROSITE" id="PS51755">
    <property type="entry name" value="OMPR_PHOB"/>
    <property type="match status" value="1"/>
</dbReference>
<dbReference type="InterPro" id="IPR036388">
    <property type="entry name" value="WH-like_DNA-bd_sf"/>
</dbReference>
<dbReference type="InterPro" id="IPR011990">
    <property type="entry name" value="TPR-like_helical_dom_sf"/>
</dbReference>
<dbReference type="InterPro" id="IPR027417">
    <property type="entry name" value="P-loop_NTPase"/>
</dbReference>
<keyword evidence="5" id="KW-1185">Reference proteome</keyword>
<dbReference type="RefSeq" id="WP_309152459.1">
    <property type="nucleotide sequence ID" value="NZ_CP133568.1"/>
</dbReference>
<dbReference type="Pfam" id="PF00486">
    <property type="entry name" value="Trans_reg_C"/>
    <property type="match status" value="1"/>
</dbReference>
<accession>A0ABY9PA21</accession>
<dbReference type="InterPro" id="IPR049052">
    <property type="entry name" value="nSTAND1"/>
</dbReference>
<protein>
    <submittedName>
        <fullName evidence="4">Winged helix-turn-helix domain-containing protein</fullName>
    </submittedName>
</protein>
<evidence type="ECO:0000259" key="3">
    <source>
        <dbReference type="PROSITE" id="PS51755"/>
    </source>
</evidence>
<dbReference type="SUPFAM" id="SSF46894">
    <property type="entry name" value="C-terminal effector domain of the bipartite response regulators"/>
    <property type="match status" value="1"/>
</dbReference>